<dbReference type="KEGG" id="dosa:Os06g0546000"/>
<dbReference type="EMBL" id="AP008212">
    <property type="protein sequence ID" value="BAF19732.1"/>
    <property type="molecule type" value="Genomic_DNA"/>
</dbReference>
<gene>
    <name evidence="1" type="ordered locus">Os06g0546000</name>
</gene>
<accession>A0A0P0WXW7</accession>
<dbReference type="Gramene" id="Os06t0546000-01">
    <property type="protein sequence ID" value="Os06t0546000-01"/>
    <property type="gene ID" value="Os06g0546000"/>
</dbReference>
<organism evidence="1 2">
    <name type="scientific">Oryza sativa subsp. japonica</name>
    <name type="common">Rice</name>
    <dbReference type="NCBI Taxonomy" id="39947"/>
    <lineage>
        <taxon>Eukaryota</taxon>
        <taxon>Viridiplantae</taxon>
        <taxon>Streptophyta</taxon>
        <taxon>Embryophyta</taxon>
        <taxon>Tracheophyta</taxon>
        <taxon>Spermatophyta</taxon>
        <taxon>Magnoliopsida</taxon>
        <taxon>Liliopsida</taxon>
        <taxon>Poales</taxon>
        <taxon>Poaceae</taxon>
        <taxon>BOP clade</taxon>
        <taxon>Oryzoideae</taxon>
        <taxon>Oryzeae</taxon>
        <taxon>Oryzinae</taxon>
        <taxon>Oryza</taxon>
        <taxon>Oryza sativa</taxon>
    </lineage>
</organism>
<name>A0A0P0WXW7_ORYSJ</name>
<reference evidence="2" key="2">
    <citation type="journal article" date="2008" name="Nucleic Acids Res.">
        <title>The rice annotation project database (RAP-DB): 2008 update.</title>
        <authorList>
            <consortium name="The rice annotation project (RAP)"/>
        </authorList>
    </citation>
    <scope>GENOME REANNOTATION</scope>
    <source>
        <strain evidence="2">cv. Nipponbare</strain>
    </source>
</reference>
<proteinExistence type="predicted"/>
<protein>
    <submittedName>
        <fullName evidence="1">Os06g0546000 protein</fullName>
    </submittedName>
</protein>
<sequence>MAAAPPCQTRHHAGDRVLPQEIETETYVFRRRMASVGKWVSLYACSSSLSASPPPKSQSEYATMSSSNLMCSARYLLGSPPARRAGTSSMLLPNSCLSISVRIAPARRSRWTSREPARWISGTNLSAWKLHLHRSLCKNRRRRHEQSRGWMAMVLLSSRQVRRSRKMNCVRDLQMNGHRIEAEPVAESEEMDNAILLENWEHSFDEFRWRSFFRDVHVCDLS</sequence>
<evidence type="ECO:0000313" key="1">
    <source>
        <dbReference type="EMBL" id="BAF19732.1"/>
    </source>
</evidence>
<dbReference type="AlphaFoldDB" id="A0A0P0WXW7"/>
<dbReference type="Proteomes" id="UP000000763">
    <property type="component" value="Chromosome 6"/>
</dbReference>
<evidence type="ECO:0000313" key="2">
    <source>
        <dbReference type="Proteomes" id="UP000000763"/>
    </source>
</evidence>
<reference evidence="1 2" key="1">
    <citation type="journal article" date="2005" name="Nature">
        <title>The map-based sequence of the rice genome.</title>
        <authorList>
            <consortium name="International rice genome sequencing project (IRGSP)"/>
            <person name="Matsumoto T."/>
            <person name="Wu J."/>
            <person name="Kanamori H."/>
            <person name="Katayose Y."/>
            <person name="Fujisawa M."/>
            <person name="Namiki N."/>
            <person name="Mizuno H."/>
            <person name="Yamamoto K."/>
            <person name="Antonio B.A."/>
            <person name="Baba T."/>
            <person name="Sakata K."/>
            <person name="Nagamura Y."/>
            <person name="Aoki H."/>
            <person name="Arikawa K."/>
            <person name="Arita K."/>
            <person name="Bito T."/>
            <person name="Chiden Y."/>
            <person name="Fujitsuka N."/>
            <person name="Fukunaka R."/>
            <person name="Hamada M."/>
            <person name="Harada C."/>
            <person name="Hayashi A."/>
            <person name="Hijishita S."/>
            <person name="Honda M."/>
            <person name="Hosokawa S."/>
            <person name="Ichikawa Y."/>
            <person name="Idonuma A."/>
            <person name="Iijima M."/>
            <person name="Ikeda M."/>
            <person name="Ikeno M."/>
            <person name="Ito K."/>
            <person name="Ito S."/>
            <person name="Ito T."/>
            <person name="Ito Y."/>
            <person name="Ito Y."/>
            <person name="Iwabuchi A."/>
            <person name="Kamiya K."/>
            <person name="Karasawa W."/>
            <person name="Kurita K."/>
            <person name="Katagiri S."/>
            <person name="Kikuta A."/>
            <person name="Kobayashi H."/>
            <person name="Kobayashi N."/>
            <person name="Machita K."/>
            <person name="Maehara T."/>
            <person name="Masukawa M."/>
            <person name="Mizubayashi T."/>
            <person name="Mukai Y."/>
            <person name="Nagasaki H."/>
            <person name="Nagata Y."/>
            <person name="Naito S."/>
            <person name="Nakashima M."/>
            <person name="Nakama Y."/>
            <person name="Nakamichi Y."/>
            <person name="Nakamura M."/>
            <person name="Meguro A."/>
            <person name="Negishi M."/>
            <person name="Ohta I."/>
            <person name="Ohta T."/>
            <person name="Okamoto M."/>
            <person name="Ono N."/>
            <person name="Saji S."/>
            <person name="Sakaguchi M."/>
            <person name="Sakai K."/>
            <person name="Shibata M."/>
            <person name="Shimokawa T."/>
            <person name="Song J."/>
            <person name="Takazaki Y."/>
            <person name="Terasawa K."/>
            <person name="Tsugane M."/>
            <person name="Tsuji K."/>
            <person name="Ueda S."/>
            <person name="Waki K."/>
            <person name="Yamagata H."/>
            <person name="Yamamoto M."/>
            <person name="Yamamoto S."/>
            <person name="Yamane H."/>
            <person name="Yoshiki S."/>
            <person name="Yoshihara R."/>
            <person name="Yukawa K."/>
            <person name="Zhong H."/>
            <person name="Yano M."/>
            <person name="Yuan Q."/>
            <person name="Ouyang S."/>
            <person name="Liu J."/>
            <person name="Jones K.M."/>
            <person name="Gansberger K."/>
            <person name="Moffat K."/>
            <person name="Hill J."/>
            <person name="Bera J."/>
            <person name="Fadrosh D."/>
            <person name="Jin S."/>
            <person name="Johri S."/>
            <person name="Kim M."/>
            <person name="Overton L."/>
            <person name="Reardon M."/>
            <person name="Tsitrin T."/>
            <person name="Vuong H."/>
            <person name="Weaver B."/>
            <person name="Ciecko A."/>
            <person name="Tallon L."/>
            <person name="Jackson J."/>
            <person name="Pai G."/>
            <person name="Aken S.V."/>
            <person name="Utterback T."/>
            <person name="Reidmuller S."/>
            <person name="Feldblyum T."/>
            <person name="Hsiao J."/>
            <person name="Zismann V."/>
            <person name="Iobst S."/>
            <person name="de Vazeille A.R."/>
            <person name="Buell C.R."/>
            <person name="Ying K."/>
            <person name="Li Y."/>
            <person name="Lu T."/>
            <person name="Huang Y."/>
            <person name="Zhao Q."/>
            <person name="Feng Q."/>
            <person name="Zhang L."/>
            <person name="Zhu J."/>
            <person name="Weng Q."/>
            <person name="Mu J."/>
            <person name="Lu Y."/>
            <person name="Fan D."/>
            <person name="Liu Y."/>
            <person name="Guan J."/>
            <person name="Zhang Y."/>
            <person name="Yu S."/>
            <person name="Liu X."/>
            <person name="Zhang Y."/>
            <person name="Hong G."/>
            <person name="Han B."/>
            <person name="Choisne N."/>
            <person name="Demange N."/>
            <person name="Orjeda G."/>
            <person name="Samain S."/>
            <person name="Cattolico L."/>
            <person name="Pelletier E."/>
            <person name="Couloux A."/>
            <person name="Segurens B."/>
            <person name="Wincker P."/>
            <person name="D'Hont A."/>
            <person name="Scarpelli C."/>
            <person name="Weissenbach J."/>
            <person name="Salanoubat M."/>
            <person name="Quetier F."/>
            <person name="Yu Y."/>
            <person name="Kim H.R."/>
            <person name="Rambo T."/>
            <person name="Currie J."/>
            <person name="Collura K."/>
            <person name="Luo M."/>
            <person name="Yang T."/>
            <person name="Ammiraju J.S.S."/>
            <person name="Engler F."/>
            <person name="Soderlund C."/>
            <person name="Wing R.A."/>
            <person name="Palmer L.E."/>
            <person name="de la Bastide M."/>
            <person name="Spiegel L."/>
            <person name="Nascimento L."/>
            <person name="Zutavern T."/>
            <person name="O'Shaughnessy A."/>
            <person name="Dike S."/>
            <person name="Dedhia N."/>
            <person name="Preston R."/>
            <person name="Balija V."/>
            <person name="McCombie W.R."/>
            <person name="Chow T."/>
            <person name="Chen H."/>
            <person name="Chung M."/>
            <person name="Chen C."/>
            <person name="Shaw J."/>
            <person name="Wu H."/>
            <person name="Hsiao K."/>
            <person name="Chao Y."/>
            <person name="Chu M."/>
            <person name="Cheng C."/>
            <person name="Hour A."/>
            <person name="Lee P."/>
            <person name="Lin S."/>
            <person name="Lin Y."/>
            <person name="Liou J."/>
            <person name="Liu S."/>
            <person name="Hsing Y."/>
            <person name="Raghuvanshi S."/>
            <person name="Mohanty A."/>
            <person name="Bharti A.K."/>
            <person name="Gaur A."/>
            <person name="Gupta V."/>
            <person name="Kumar D."/>
            <person name="Ravi V."/>
            <person name="Vij S."/>
            <person name="Kapur A."/>
            <person name="Khurana P."/>
            <person name="Khurana P."/>
            <person name="Khurana J.P."/>
            <person name="Tyagi A.K."/>
            <person name="Gaikwad K."/>
            <person name="Singh A."/>
            <person name="Dalal V."/>
            <person name="Srivastava S."/>
            <person name="Dixit A."/>
            <person name="Pal A.K."/>
            <person name="Ghazi I.A."/>
            <person name="Yadav M."/>
            <person name="Pandit A."/>
            <person name="Bhargava A."/>
            <person name="Sureshbabu K."/>
            <person name="Batra K."/>
            <person name="Sharma T.R."/>
            <person name="Mohapatra T."/>
            <person name="Singh N.K."/>
            <person name="Messing J."/>
            <person name="Nelson A.B."/>
            <person name="Fuks G."/>
            <person name="Kavchok S."/>
            <person name="Keizer G."/>
            <person name="Linton E."/>
            <person name="Llaca V."/>
            <person name="Song R."/>
            <person name="Tanyolac B."/>
            <person name="Young S."/>
            <person name="Ho-Il K."/>
            <person name="Hahn J.H."/>
            <person name="Sangsakoo G."/>
            <person name="Vanavichit A."/>
            <person name="de Mattos Luiz.A.T."/>
            <person name="Zimmer P.D."/>
            <person name="Malone G."/>
            <person name="Dellagostin O."/>
            <person name="de Oliveira A.C."/>
            <person name="Bevan M."/>
            <person name="Bancroft I."/>
            <person name="Minx P."/>
            <person name="Cordum H."/>
            <person name="Wilson R."/>
            <person name="Cheng Z."/>
            <person name="Jin W."/>
            <person name="Jiang J."/>
            <person name="Leong S.A."/>
            <person name="Iwama H."/>
            <person name="Gojobori T."/>
            <person name="Itoh T."/>
            <person name="Niimura Y."/>
            <person name="Fujii Y."/>
            <person name="Habara T."/>
            <person name="Sakai H."/>
            <person name="Sato Y."/>
            <person name="Wilson G."/>
            <person name="Kumar K."/>
            <person name="McCouch S."/>
            <person name="Juretic N."/>
            <person name="Hoen D."/>
            <person name="Wright S."/>
            <person name="Bruskiewich R."/>
            <person name="Bureau T."/>
            <person name="Miyao A."/>
            <person name="Hirochika H."/>
            <person name="Nishikawa T."/>
            <person name="Kadowaki K."/>
            <person name="Sugiura M."/>
            <person name="Burr B."/>
            <person name="Sasaki T."/>
        </authorList>
    </citation>
    <scope>NUCLEOTIDE SEQUENCE [LARGE SCALE GENOMIC DNA]</scope>
    <source>
        <strain evidence="2">cv. Nipponbare</strain>
    </source>
</reference>